<dbReference type="InterPro" id="IPR001881">
    <property type="entry name" value="EGF-like_Ca-bd_dom"/>
</dbReference>
<evidence type="ECO:0000256" key="14">
    <source>
        <dbReference type="PROSITE-ProRule" id="PRU00076"/>
    </source>
</evidence>
<dbReference type="SUPFAM" id="SSF57184">
    <property type="entry name" value="Growth factor receptor domain"/>
    <property type="match status" value="1"/>
</dbReference>
<name>A0A0N4XIX6_NIPBR</name>
<keyword evidence="11" id="KW-1015">Disulfide bond</keyword>
<dbReference type="FunFam" id="2.10.25.10:FF:000240">
    <property type="entry name" value="Vitamin K-dependent protein S"/>
    <property type="match status" value="1"/>
</dbReference>
<comment type="subcellular location">
    <subcellularLocation>
        <location evidence="1">Membrane</location>
        <topology evidence="1">Single-pass type I membrane protein</topology>
    </subcellularLocation>
    <subcellularLocation>
        <location evidence="2">Secreted</location>
    </subcellularLocation>
</comment>
<dbReference type="PROSITE" id="PS01187">
    <property type="entry name" value="EGF_CA"/>
    <property type="match status" value="1"/>
</dbReference>
<dbReference type="GO" id="GO:0016020">
    <property type="term" value="C:membrane"/>
    <property type="evidence" value="ECO:0007669"/>
    <property type="project" value="UniProtKB-SubCell"/>
</dbReference>
<dbReference type="Gene3D" id="2.10.25.10">
    <property type="entry name" value="Laminin"/>
    <property type="match status" value="4"/>
</dbReference>
<dbReference type="PROSITE" id="PS00010">
    <property type="entry name" value="ASX_HYDROXYL"/>
    <property type="match status" value="1"/>
</dbReference>
<keyword evidence="8" id="KW-0677">Repeat</keyword>
<dbReference type="InterPro" id="IPR009030">
    <property type="entry name" value="Growth_fac_rcpt_cys_sf"/>
</dbReference>
<keyword evidence="3" id="KW-0964">Secreted</keyword>
<evidence type="ECO:0000259" key="16">
    <source>
        <dbReference type="PROSITE" id="PS50026"/>
    </source>
</evidence>
<dbReference type="SUPFAM" id="SSF57196">
    <property type="entry name" value="EGF/Laminin"/>
    <property type="match status" value="1"/>
</dbReference>
<keyword evidence="18" id="KW-1185">Reference proteome</keyword>
<evidence type="ECO:0000256" key="5">
    <source>
        <dbReference type="ARBA" id="ARBA00022583"/>
    </source>
</evidence>
<dbReference type="InterPro" id="IPR026823">
    <property type="entry name" value="cEGF"/>
</dbReference>
<evidence type="ECO:0000256" key="6">
    <source>
        <dbReference type="ARBA" id="ARBA00022692"/>
    </source>
</evidence>
<evidence type="ECO:0000313" key="18">
    <source>
        <dbReference type="Proteomes" id="UP000271162"/>
    </source>
</evidence>
<evidence type="ECO:0000256" key="3">
    <source>
        <dbReference type="ARBA" id="ARBA00022525"/>
    </source>
</evidence>
<dbReference type="GO" id="GO:0005576">
    <property type="term" value="C:extracellular region"/>
    <property type="evidence" value="ECO:0007669"/>
    <property type="project" value="UniProtKB-SubCell"/>
</dbReference>
<protein>
    <submittedName>
        <fullName evidence="19">EGF-like domain-containing protein</fullName>
    </submittedName>
</protein>
<dbReference type="Pfam" id="PF14670">
    <property type="entry name" value="FXa_inhibition"/>
    <property type="match status" value="3"/>
</dbReference>
<evidence type="ECO:0000256" key="9">
    <source>
        <dbReference type="ARBA" id="ARBA00022989"/>
    </source>
</evidence>
<keyword evidence="5" id="KW-0254">Endocytosis</keyword>
<dbReference type="GO" id="GO:0005509">
    <property type="term" value="F:calcium ion binding"/>
    <property type="evidence" value="ECO:0007669"/>
    <property type="project" value="InterPro"/>
</dbReference>
<evidence type="ECO:0000256" key="13">
    <source>
        <dbReference type="ARBA" id="ARBA00023180"/>
    </source>
</evidence>
<evidence type="ECO:0000256" key="4">
    <source>
        <dbReference type="ARBA" id="ARBA00022536"/>
    </source>
</evidence>
<keyword evidence="4 14" id="KW-0245">EGF-like domain</keyword>
<dbReference type="PANTHER" id="PTHR47333:SF4">
    <property type="entry name" value="EGF-LIKE DOMAIN-CONTAINING PROTEIN"/>
    <property type="match status" value="1"/>
</dbReference>
<dbReference type="GO" id="GO:0006897">
    <property type="term" value="P:endocytosis"/>
    <property type="evidence" value="ECO:0007669"/>
    <property type="project" value="UniProtKB-KW"/>
</dbReference>
<dbReference type="PROSITE" id="PS50026">
    <property type="entry name" value="EGF_3"/>
    <property type="match status" value="1"/>
</dbReference>
<dbReference type="SMART" id="SM00179">
    <property type="entry name" value="EGF_CA"/>
    <property type="match status" value="3"/>
</dbReference>
<dbReference type="Proteomes" id="UP000271162">
    <property type="component" value="Unassembled WGS sequence"/>
</dbReference>
<comment type="caution">
    <text evidence="14">Lacks conserved residue(s) required for the propagation of feature annotation.</text>
</comment>
<keyword evidence="12" id="KW-0675">Receptor</keyword>
<keyword evidence="7" id="KW-0732">Signal</keyword>
<feature type="domain" description="EGF-like" evidence="16">
    <location>
        <begin position="28"/>
        <end position="68"/>
    </location>
</feature>
<dbReference type="InterPro" id="IPR000152">
    <property type="entry name" value="EGF-type_Asp/Asn_hydroxyl_site"/>
</dbReference>
<sequence length="183" mass="20306">MDYRSNEITCFCNVGYLLNEVDRHSCQDINECSVGNAGCSQLCVNLPGSYECQCKTGYTMSYDRRTCEDINECVTNNGGCQHSCANMPGGYECSCEEGYRLAEDGHSCYDINECLVNNGGCSQICRNEEGGRHCECFGGYVLGKDERTCMGKFILLSYLVYCIDDIVTLVLYSSILAFHTCLT</sequence>
<feature type="transmembrane region" description="Helical" evidence="15">
    <location>
        <begin position="153"/>
        <end position="178"/>
    </location>
</feature>
<dbReference type="EMBL" id="UYSL01002852">
    <property type="protein sequence ID" value="VDL66068.1"/>
    <property type="molecule type" value="Genomic_DNA"/>
</dbReference>
<evidence type="ECO:0000256" key="7">
    <source>
        <dbReference type="ARBA" id="ARBA00022729"/>
    </source>
</evidence>
<keyword evidence="9 15" id="KW-1133">Transmembrane helix</keyword>
<dbReference type="OMA" id="RINPCER"/>
<dbReference type="InterPro" id="IPR052080">
    <property type="entry name" value="vWF_C/EGF_Fibrillin"/>
</dbReference>
<dbReference type="WBParaSite" id="NBR_0000247801-mRNA-1">
    <property type="protein sequence ID" value="NBR_0000247801-mRNA-1"/>
    <property type="gene ID" value="NBR_0000247801"/>
</dbReference>
<evidence type="ECO:0000256" key="12">
    <source>
        <dbReference type="ARBA" id="ARBA00023170"/>
    </source>
</evidence>
<evidence type="ECO:0000256" key="11">
    <source>
        <dbReference type="ARBA" id="ARBA00023157"/>
    </source>
</evidence>
<dbReference type="InterPro" id="IPR000742">
    <property type="entry name" value="EGF"/>
</dbReference>
<dbReference type="STRING" id="27835.A0A0N4XIX6"/>
<evidence type="ECO:0000256" key="15">
    <source>
        <dbReference type="SAM" id="Phobius"/>
    </source>
</evidence>
<evidence type="ECO:0000256" key="2">
    <source>
        <dbReference type="ARBA" id="ARBA00004613"/>
    </source>
</evidence>
<dbReference type="SMART" id="SM00181">
    <property type="entry name" value="EGF"/>
    <property type="match status" value="3"/>
</dbReference>
<organism evidence="19">
    <name type="scientific">Nippostrongylus brasiliensis</name>
    <name type="common">Rat hookworm</name>
    <dbReference type="NCBI Taxonomy" id="27835"/>
    <lineage>
        <taxon>Eukaryota</taxon>
        <taxon>Metazoa</taxon>
        <taxon>Ecdysozoa</taxon>
        <taxon>Nematoda</taxon>
        <taxon>Chromadorea</taxon>
        <taxon>Rhabditida</taxon>
        <taxon>Rhabditina</taxon>
        <taxon>Rhabditomorpha</taxon>
        <taxon>Strongyloidea</taxon>
        <taxon>Heligmosomidae</taxon>
        <taxon>Nippostrongylus</taxon>
    </lineage>
</organism>
<dbReference type="FunFam" id="2.10.25.10:FF:000009">
    <property type="entry name" value="Low-density lipoprotein receptor isoform 1"/>
    <property type="match status" value="1"/>
</dbReference>
<dbReference type="PANTHER" id="PTHR47333">
    <property type="entry name" value="VON WILLEBRAND FACTOR C AND EGF DOMAIN-CONTAINING PROTEIN"/>
    <property type="match status" value="1"/>
</dbReference>
<evidence type="ECO:0000313" key="17">
    <source>
        <dbReference type="EMBL" id="VDL66068.1"/>
    </source>
</evidence>
<dbReference type="PROSITE" id="PS01186">
    <property type="entry name" value="EGF_2"/>
    <property type="match status" value="3"/>
</dbReference>
<keyword evidence="10 15" id="KW-0472">Membrane</keyword>
<dbReference type="InterPro" id="IPR018097">
    <property type="entry name" value="EGF_Ca-bd_CS"/>
</dbReference>
<keyword evidence="6 15" id="KW-0812">Transmembrane</keyword>
<dbReference type="AlphaFoldDB" id="A0A0N4XIX6"/>
<evidence type="ECO:0000256" key="1">
    <source>
        <dbReference type="ARBA" id="ARBA00004479"/>
    </source>
</evidence>
<dbReference type="Pfam" id="PF12662">
    <property type="entry name" value="cEGF"/>
    <property type="match status" value="1"/>
</dbReference>
<keyword evidence="13" id="KW-0325">Glycoprotein</keyword>
<evidence type="ECO:0000256" key="10">
    <source>
        <dbReference type="ARBA" id="ARBA00023136"/>
    </source>
</evidence>
<gene>
    <name evidence="17" type="ORF">NBR_LOCUS2479</name>
</gene>
<reference evidence="17 18" key="2">
    <citation type="submission" date="2018-11" db="EMBL/GenBank/DDBJ databases">
        <authorList>
            <consortium name="Pathogen Informatics"/>
        </authorList>
    </citation>
    <scope>NUCLEOTIDE SEQUENCE [LARGE SCALE GENOMIC DNA]</scope>
</reference>
<evidence type="ECO:0000256" key="8">
    <source>
        <dbReference type="ARBA" id="ARBA00022737"/>
    </source>
</evidence>
<evidence type="ECO:0000313" key="19">
    <source>
        <dbReference type="WBParaSite" id="NBR_0000247801-mRNA-1"/>
    </source>
</evidence>
<accession>A0A0N4XIX6</accession>
<reference evidence="19" key="1">
    <citation type="submission" date="2017-02" db="UniProtKB">
        <authorList>
            <consortium name="WormBaseParasite"/>
        </authorList>
    </citation>
    <scope>IDENTIFICATION</scope>
</reference>
<proteinExistence type="predicted"/>